<keyword evidence="2" id="KW-1185">Reference proteome</keyword>
<organism evidence="1 2">
    <name type="scientific">Pseudobacteroides cellulosolvens ATCC 35603 = DSM 2933</name>
    <dbReference type="NCBI Taxonomy" id="398512"/>
    <lineage>
        <taxon>Bacteria</taxon>
        <taxon>Bacillati</taxon>
        <taxon>Bacillota</taxon>
        <taxon>Clostridia</taxon>
        <taxon>Eubacteriales</taxon>
        <taxon>Oscillospiraceae</taxon>
        <taxon>Pseudobacteroides</taxon>
    </lineage>
</organism>
<protein>
    <recommendedName>
        <fullName evidence="3">Relaxase/mobilization nuclease family protein</fullName>
    </recommendedName>
</protein>
<evidence type="ECO:0000313" key="1">
    <source>
        <dbReference type="EMBL" id="KNY30184.1"/>
    </source>
</evidence>
<dbReference type="EMBL" id="LGTC01000001">
    <property type="protein sequence ID" value="KNY30184.1"/>
    <property type="molecule type" value="Genomic_DNA"/>
</dbReference>
<evidence type="ECO:0000313" key="2">
    <source>
        <dbReference type="Proteomes" id="UP000036923"/>
    </source>
</evidence>
<dbReference type="PATRIC" id="fig|398512.5.peg.5730"/>
<proteinExistence type="predicted"/>
<accession>A0A0L6JWR5</accession>
<evidence type="ECO:0008006" key="3">
    <source>
        <dbReference type="Google" id="ProtNLM"/>
    </source>
</evidence>
<dbReference type="Proteomes" id="UP000036923">
    <property type="component" value="Unassembled WGS sequence"/>
</dbReference>
<name>A0A0L6JWR5_9FIRM</name>
<dbReference type="STRING" id="398512.Bccel_5461"/>
<reference evidence="2" key="1">
    <citation type="submission" date="2015-07" db="EMBL/GenBank/DDBJ databases">
        <title>Near-Complete Genome Sequence of the Cellulolytic Bacterium Bacteroides (Pseudobacteroides) cellulosolvens ATCC 35603.</title>
        <authorList>
            <person name="Dassa B."/>
            <person name="Utturkar S.M."/>
            <person name="Klingeman D.M."/>
            <person name="Hurt R.A."/>
            <person name="Keller M."/>
            <person name="Xu J."/>
            <person name="Reddy Y.H.K."/>
            <person name="Borovok I."/>
            <person name="Grinberg I.R."/>
            <person name="Lamed R."/>
            <person name="Zhivin O."/>
            <person name="Bayer E.A."/>
            <person name="Brown S.D."/>
        </authorList>
    </citation>
    <scope>NUCLEOTIDE SEQUENCE [LARGE SCALE GENOMIC DNA]</scope>
    <source>
        <strain evidence="2">DSM 2933</strain>
    </source>
</reference>
<sequence length="108" mass="12648">MRHGLFGKLYPGNLVEFETWQEVAKEVRELSYKKVNIFRSVISFTPQTAAELLLKDHKAWEDYIEKHIAVLAQKNGISLKNLSWACAHHNEVSHPHIHVVFWDKTKRL</sequence>
<gene>
    <name evidence="1" type="ORF">Bccel_5461</name>
</gene>
<dbReference type="AlphaFoldDB" id="A0A0L6JWR5"/>
<comment type="caution">
    <text evidence="1">The sequence shown here is derived from an EMBL/GenBank/DDBJ whole genome shotgun (WGS) entry which is preliminary data.</text>
</comment>
<dbReference type="RefSeq" id="WP_050753898.1">
    <property type="nucleotide sequence ID" value="NZ_LGTC01000001.1"/>
</dbReference>